<dbReference type="Proteomes" id="UP000053617">
    <property type="component" value="Unassembled WGS sequence"/>
</dbReference>
<evidence type="ECO:0000313" key="2">
    <source>
        <dbReference type="Proteomes" id="UP000053617"/>
    </source>
</evidence>
<name>A0A0D2FVM4_9EURO</name>
<dbReference type="AlphaFoldDB" id="A0A0D2FVM4"/>
<proteinExistence type="predicted"/>
<sequence length="100" mass="11548">MASLLRQKLDLFLGLAIVRESPAVSDQQEELWVQGPDAWSTYNGVQEYILPVPEPLVLKPRRAGRHNPWPHNWGDSQFFRNSRPQMGFVHPVKLFQGLEQ</sequence>
<gene>
    <name evidence="1" type="ORF">Z518_04197</name>
</gene>
<keyword evidence="2" id="KW-1185">Reference proteome</keyword>
<accession>A0A0D2FVM4</accession>
<dbReference type="OrthoDB" id="4114559at2759"/>
<dbReference type="VEuPathDB" id="FungiDB:Z518_04197"/>
<dbReference type="EMBL" id="KN847477">
    <property type="protein sequence ID" value="KIX06222.1"/>
    <property type="molecule type" value="Genomic_DNA"/>
</dbReference>
<dbReference type="HOGENOM" id="CLU_2307600_0_0_1"/>
<evidence type="ECO:0000313" key="1">
    <source>
        <dbReference type="EMBL" id="KIX06222.1"/>
    </source>
</evidence>
<dbReference type="GeneID" id="25292268"/>
<reference evidence="1 2" key="1">
    <citation type="submission" date="2015-01" db="EMBL/GenBank/DDBJ databases">
        <title>The Genome Sequence of Rhinocladiella mackenzie CBS 650.93.</title>
        <authorList>
            <consortium name="The Broad Institute Genomics Platform"/>
            <person name="Cuomo C."/>
            <person name="de Hoog S."/>
            <person name="Gorbushina A."/>
            <person name="Stielow B."/>
            <person name="Teixiera M."/>
            <person name="Abouelleil A."/>
            <person name="Chapman S.B."/>
            <person name="Priest M."/>
            <person name="Young S.K."/>
            <person name="Wortman J."/>
            <person name="Nusbaum C."/>
            <person name="Birren B."/>
        </authorList>
    </citation>
    <scope>NUCLEOTIDE SEQUENCE [LARGE SCALE GENOMIC DNA]</scope>
    <source>
        <strain evidence="1 2">CBS 650.93</strain>
    </source>
</reference>
<dbReference type="RefSeq" id="XP_013273358.1">
    <property type="nucleotide sequence ID" value="XM_013417904.1"/>
</dbReference>
<protein>
    <submittedName>
        <fullName evidence="1">Uncharacterized protein</fullName>
    </submittedName>
</protein>
<organism evidence="1 2">
    <name type="scientific">Rhinocladiella mackenziei CBS 650.93</name>
    <dbReference type="NCBI Taxonomy" id="1442369"/>
    <lineage>
        <taxon>Eukaryota</taxon>
        <taxon>Fungi</taxon>
        <taxon>Dikarya</taxon>
        <taxon>Ascomycota</taxon>
        <taxon>Pezizomycotina</taxon>
        <taxon>Eurotiomycetes</taxon>
        <taxon>Chaetothyriomycetidae</taxon>
        <taxon>Chaetothyriales</taxon>
        <taxon>Herpotrichiellaceae</taxon>
        <taxon>Rhinocladiella</taxon>
    </lineage>
</organism>